<evidence type="ECO:0000256" key="1">
    <source>
        <dbReference type="SAM" id="SignalP"/>
    </source>
</evidence>
<organism evidence="2 3">
    <name type="scientific">Pacificimonas flava</name>
    <dbReference type="NCBI Taxonomy" id="1234595"/>
    <lineage>
        <taxon>Bacteria</taxon>
        <taxon>Pseudomonadati</taxon>
        <taxon>Pseudomonadota</taxon>
        <taxon>Alphaproteobacteria</taxon>
        <taxon>Sphingomonadales</taxon>
        <taxon>Sphingosinicellaceae</taxon>
        <taxon>Pacificimonas</taxon>
    </lineage>
</organism>
<proteinExistence type="predicted"/>
<dbReference type="AlphaFoldDB" id="A0A219B7V9"/>
<comment type="caution">
    <text evidence="2">The sequence shown here is derived from an EMBL/GenBank/DDBJ whole genome shotgun (WGS) entry which is preliminary data.</text>
</comment>
<reference evidence="3" key="1">
    <citation type="submission" date="2017-05" db="EMBL/GenBank/DDBJ databases">
        <authorList>
            <person name="Lin X."/>
        </authorList>
    </citation>
    <scope>NUCLEOTIDE SEQUENCE [LARGE SCALE GENOMIC DNA]</scope>
    <source>
        <strain evidence="3">JLT2012</strain>
    </source>
</reference>
<dbReference type="EMBL" id="NFZT01000001">
    <property type="protein sequence ID" value="OWV34351.1"/>
    <property type="molecule type" value="Genomic_DNA"/>
</dbReference>
<dbReference type="Proteomes" id="UP000198462">
    <property type="component" value="Unassembled WGS sequence"/>
</dbReference>
<keyword evidence="1" id="KW-0732">Signal</keyword>
<sequence>MEFSMTNSNYAAMFAAAALFAMPQQAGALMLEDVAGGTAALTSSVTAVTAGEQLCQVLQYGPAHHNAPRRAFRMCEEDTQHLSSRKDDCCKLIDGPRRMFGRTVR</sequence>
<gene>
    <name evidence="2" type="ORF">B5C34_13380</name>
</gene>
<keyword evidence="3" id="KW-1185">Reference proteome</keyword>
<name>A0A219B7V9_9SPHN</name>
<evidence type="ECO:0000313" key="3">
    <source>
        <dbReference type="Proteomes" id="UP000198462"/>
    </source>
</evidence>
<accession>A0A219B7V9</accession>
<protein>
    <submittedName>
        <fullName evidence="2">Uncharacterized protein</fullName>
    </submittedName>
</protein>
<feature type="signal peptide" evidence="1">
    <location>
        <begin position="1"/>
        <end position="26"/>
    </location>
</feature>
<feature type="chain" id="PRO_5013121088" evidence="1">
    <location>
        <begin position="27"/>
        <end position="105"/>
    </location>
</feature>
<evidence type="ECO:0000313" key="2">
    <source>
        <dbReference type="EMBL" id="OWV34351.1"/>
    </source>
</evidence>